<organism evidence="2 3">
    <name type="scientific">Polynucleobacter wuianus</name>
    <dbReference type="NCBI Taxonomy" id="1743168"/>
    <lineage>
        <taxon>Bacteria</taxon>
        <taxon>Pseudomonadati</taxon>
        <taxon>Pseudomonadota</taxon>
        <taxon>Betaproteobacteria</taxon>
        <taxon>Burkholderiales</taxon>
        <taxon>Burkholderiaceae</taxon>
        <taxon>Polynucleobacter</taxon>
    </lineage>
</organism>
<reference evidence="3" key="1">
    <citation type="submission" date="2016-05" db="EMBL/GenBank/DDBJ databases">
        <title>Polynucleobacter sp. QLW-P1FAT50C-4 genome.</title>
        <authorList>
            <person name="Hahn M.W."/>
        </authorList>
    </citation>
    <scope>NUCLEOTIDE SEQUENCE [LARGE SCALE GENOMIC DNA]</scope>
    <source>
        <strain evidence="3">QLW-P1FAT50C-4</strain>
    </source>
</reference>
<evidence type="ECO:0000256" key="1">
    <source>
        <dbReference type="SAM" id="Phobius"/>
    </source>
</evidence>
<feature type="transmembrane region" description="Helical" evidence="1">
    <location>
        <begin position="107"/>
        <end position="133"/>
    </location>
</feature>
<keyword evidence="1" id="KW-0812">Transmembrane</keyword>
<evidence type="ECO:0008006" key="4">
    <source>
        <dbReference type="Google" id="ProtNLM"/>
    </source>
</evidence>
<gene>
    <name evidence="2" type="ORF">A8O14_08815</name>
</gene>
<dbReference type="STRING" id="1743168.A8O14_08815"/>
<dbReference type="Proteomes" id="UP000078463">
    <property type="component" value="Chromosome"/>
</dbReference>
<dbReference type="EMBL" id="CP015922">
    <property type="protein sequence ID" value="ANJ00170.1"/>
    <property type="molecule type" value="Genomic_DNA"/>
</dbReference>
<feature type="transmembrane region" description="Helical" evidence="1">
    <location>
        <begin position="67"/>
        <end position="87"/>
    </location>
</feature>
<evidence type="ECO:0000313" key="3">
    <source>
        <dbReference type="Proteomes" id="UP000078463"/>
    </source>
</evidence>
<name>A0A191UGP1_9BURK</name>
<keyword evidence="3" id="KW-1185">Reference proteome</keyword>
<proteinExistence type="predicted"/>
<keyword evidence="1" id="KW-0472">Membrane</keyword>
<protein>
    <recommendedName>
        <fullName evidence="4">DUF4149 domain-containing protein</fullName>
    </recommendedName>
</protein>
<sequence length="141" mass="15527">MSGAMIAQAICCIAPYLLMEDSQVAGMLAHLVIQHLSYYFLGCTFLILSLSNILIKRGVSQLKIVRLPSLALIFSIAIASFLIIPRMDYLRETALQDGMPVMLSPFANYFAILNSITLFLLCAQLISSSVIAWRLSGNQLP</sequence>
<accession>A0A191UGP1</accession>
<dbReference type="KEGG" id="pwu:A8O14_08815"/>
<evidence type="ECO:0000313" key="2">
    <source>
        <dbReference type="EMBL" id="ANJ00170.1"/>
    </source>
</evidence>
<keyword evidence="1" id="KW-1133">Transmembrane helix</keyword>
<feature type="transmembrane region" description="Helical" evidence="1">
    <location>
        <begin position="36"/>
        <end position="55"/>
    </location>
</feature>
<dbReference type="AlphaFoldDB" id="A0A191UGP1"/>